<evidence type="ECO:0000313" key="3">
    <source>
        <dbReference type="Proteomes" id="UP000010121"/>
    </source>
</evidence>
<keyword evidence="3" id="KW-1185">Reference proteome</keyword>
<dbReference type="EMBL" id="ACYY01000006">
    <property type="protein sequence ID" value="EEW25877.1"/>
    <property type="molecule type" value="Genomic_DNA"/>
</dbReference>
<comment type="caution">
    <text evidence="2">The sequence shown here is derived from an EMBL/GenBank/DDBJ whole genome shotgun (WGS) entry which is preliminary data.</text>
</comment>
<name>C8RZT0_9RHOB</name>
<dbReference type="STRING" id="371731.Rsw2DRAFT_1308"/>
<dbReference type="eggNOG" id="ENOG503082Q">
    <property type="taxonomic scope" value="Bacteria"/>
</dbReference>
<dbReference type="InterPro" id="IPR021457">
    <property type="entry name" value="DUF3108"/>
</dbReference>
<feature type="signal peptide" evidence="1">
    <location>
        <begin position="1"/>
        <end position="30"/>
    </location>
</feature>
<feature type="chain" id="PRO_5002989746" description="DUF3108 domain-containing protein" evidence="1">
    <location>
        <begin position="31"/>
        <end position="245"/>
    </location>
</feature>
<sequence length="245" mass="26350">MASFGCRLRQAFGVAALALVAFGLPAQAQAEQISFDLVMKGIKAGKLSFVGTQDGTAYSAEGSLQSAGLAAIMRKVRFDAATRGSIVNGRYVPASYTENADTGKRQSQSVMAYVNGNPQVASYSPARKPREKDVDPATMGGTVDPLTALYAALREVDKGQECQINLRMFDGRRSSQVATSAPKAVGDTVVCKGEYRRLAGFSDKEMADKTQFFFTLTYAPTENGRMRVVEVATDTIYGKGLLVRR</sequence>
<keyword evidence="1" id="KW-0732">Signal</keyword>
<dbReference type="AlphaFoldDB" id="C8RZT0"/>
<dbReference type="Pfam" id="PF11306">
    <property type="entry name" value="DUF3108"/>
    <property type="match status" value="1"/>
</dbReference>
<reference evidence="2 3" key="1">
    <citation type="submission" date="2009-08" db="EMBL/GenBank/DDBJ databases">
        <title>The draft genome of Rhodobacter sp. SW2.</title>
        <authorList>
            <consortium name="US DOE Joint Genome Institute (JGI-PGF)"/>
            <person name="Lucas S."/>
            <person name="Copeland A."/>
            <person name="Lapidus A."/>
            <person name="Glavina del Rio T."/>
            <person name="Tice H."/>
            <person name="Bruce D."/>
            <person name="Goodwin L."/>
            <person name="Pitluck S."/>
            <person name="Larimer F."/>
            <person name="Land M.L."/>
            <person name="Hauser L."/>
            <person name="Emerson D."/>
        </authorList>
    </citation>
    <scope>NUCLEOTIDE SEQUENCE [LARGE SCALE GENOMIC DNA]</scope>
    <source>
        <strain evidence="2 3">SW2</strain>
    </source>
</reference>
<proteinExistence type="predicted"/>
<evidence type="ECO:0000313" key="2">
    <source>
        <dbReference type="EMBL" id="EEW25877.1"/>
    </source>
</evidence>
<protein>
    <recommendedName>
        <fullName evidence="4">DUF3108 domain-containing protein</fullName>
    </recommendedName>
</protein>
<accession>C8RZT0</accession>
<dbReference type="Proteomes" id="UP000010121">
    <property type="component" value="Unassembled WGS sequence"/>
</dbReference>
<dbReference type="RefSeq" id="WP_008029252.1">
    <property type="nucleotide sequence ID" value="NZ_ACYY01000006.1"/>
</dbReference>
<gene>
    <name evidence="2" type="ORF">Rsw2DRAFT_1308</name>
</gene>
<evidence type="ECO:0008006" key="4">
    <source>
        <dbReference type="Google" id="ProtNLM"/>
    </source>
</evidence>
<dbReference type="OrthoDB" id="7844015at2"/>
<evidence type="ECO:0000256" key="1">
    <source>
        <dbReference type="SAM" id="SignalP"/>
    </source>
</evidence>
<organism evidence="2 3">
    <name type="scientific">Rhodobacter ferrooxidans</name>
    <dbReference type="NCBI Taxonomy" id="371731"/>
    <lineage>
        <taxon>Bacteria</taxon>
        <taxon>Pseudomonadati</taxon>
        <taxon>Pseudomonadota</taxon>
        <taxon>Alphaproteobacteria</taxon>
        <taxon>Rhodobacterales</taxon>
        <taxon>Rhodobacter group</taxon>
        <taxon>Rhodobacter</taxon>
    </lineage>
</organism>